<protein>
    <submittedName>
        <fullName evidence="1">Uncharacterized protein</fullName>
    </submittedName>
</protein>
<dbReference type="EMBL" id="SRLA01000002">
    <property type="protein sequence ID" value="TGE08013.1"/>
    <property type="molecule type" value="Genomic_DNA"/>
</dbReference>
<organism evidence="1 2">
    <name type="scientific">Hymenobacter fodinae</name>
    <dbReference type="NCBI Taxonomy" id="2510796"/>
    <lineage>
        <taxon>Bacteria</taxon>
        <taxon>Pseudomonadati</taxon>
        <taxon>Bacteroidota</taxon>
        <taxon>Cytophagia</taxon>
        <taxon>Cytophagales</taxon>
        <taxon>Hymenobacteraceae</taxon>
        <taxon>Hymenobacter</taxon>
    </lineage>
</organism>
<dbReference type="RefSeq" id="WP_167855528.1">
    <property type="nucleotide sequence ID" value="NZ_SRLA01000002.1"/>
</dbReference>
<accession>A0A4Z0P6I4</accession>
<gene>
    <name evidence="1" type="ORF">EU556_09735</name>
</gene>
<proteinExistence type="predicted"/>
<dbReference type="AlphaFoldDB" id="A0A4Z0P6I4"/>
<keyword evidence="2" id="KW-1185">Reference proteome</keyword>
<name>A0A4Z0P6I4_9BACT</name>
<dbReference type="Proteomes" id="UP000298337">
    <property type="component" value="Unassembled WGS sequence"/>
</dbReference>
<sequence length="106" mass="11291">MLQPKNLLMKRGALLGKEPRVDQKVFAAIGSPDFAAAISVIFSGYCPATVSASETVFLCPLRSSVTAPQPVQLASGKSYPLPEPWLLPPASRPTTPGCFSVMESDR</sequence>
<reference evidence="1 2" key="1">
    <citation type="submission" date="2019-04" db="EMBL/GenBank/DDBJ databases">
        <authorList>
            <person name="Feng G."/>
            <person name="Zhang J."/>
            <person name="Zhu H."/>
        </authorList>
    </citation>
    <scope>NUCLEOTIDE SEQUENCE [LARGE SCALE GENOMIC DNA]</scope>
    <source>
        <strain evidence="1 2">92R-1</strain>
    </source>
</reference>
<comment type="caution">
    <text evidence="1">The sequence shown here is derived from an EMBL/GenBank/DDBJ whole genome shotgun (WGS) entry which is preliminary data.</text>
</comment>
<evidence type="ECO:0000313" key="1">
    <source>
        <dbReference type="EMBL" id="TGE08013.1"/>
    </source>
</evidence>
<evidence type="ECO:0000313" key="2">
    <source>
        <dbReference type="Proteomes" id="UP000298337"/>
    </source>
</evidence>